<dbReference type="HAMAP" id="MF_02065">
    <property type="entry name" value="MltG"/>
    <property type="match status" value="1"/>
</dbReference>
<keyword evidence="1 7" id="KW-1003">Cell membrane</keyword>
<accession>A0A2T5G5K8</accession>
<dbReference type="EMBL" id="PEBW01000005">
    <property type="protein sequence ID" value="PTQ51474.1"/>
    <property type="molecule type" value="Genomic_DNA"/>
</dbReference>
<comment type="caution">
    <text evidence="8">The sequence shown here is derived from an EMBL/GenBank/DDBJ whole genome shotgun (WGS) entry which is preliminary data.</text>
</comment>
<dbReference type="InterPro" id="IPR003770">
    <property type="entry name" value="MLTG-like"/>
</dbReference>
<keyword evidence="4 7" id="KW-0472">Membrane</keyword>
<comment type="similarity">
    <text evidence="7">Belongs to the transglycosylase MltG family.</text>
</comment>
<dbReference type="GO" id="GO:0071555">
    <property type="term" value="P:cell wall organization"/>
    <property type="evidence" value="ECO:0007669"/>
    <property type="project" value="UniProtKB-KW"/>
</dbReference>
<organism evidence="8 9">
    <name type="scientific">Brockia lithotrophica</name>
    <dbReference type="NCBI Taxonomy" id="933949"/>
    <lineage>
        <taxon>Bacteria</taxon>
        <taxon>Bacillati</taxon>
        <taxon>Bacillota</taxon>
        <taxon>Bacilli</taxon>
        <taxon>Bacillales</taxon>
        <taxon>Bacillales Family X. Incertae Sedis</taxon>
        <taxon>Brockia</taxon>
    </lineage>
</organism>
<feature type="site" description="Important for catalytic activity" evidence="7">
    <location>
        <position position="237"/>
    </location>
</feature>
<dbReference type="PANTHER" id="PTHR30518:SF2">
    <property type="entry name" value="ENDOLYTIC MUREIN TRANSGLYCOSYLASE"/>
    <property type="match status" value="1"/>
</dbReference>
<comment type="function">
    <text evidence="7">Functions as a peptidoglycan terminase that cleaves nascent peptidoglycan strands endolytically to terminate their elongation.</text>
</comment>
<keyword evidence="2 7" id="KW-0812">Transmembrane</keyword>
<protein>
    <recommendedName>
        <fullName evidence="7">Endolytic murein transglycosylase</fullName>
        <ecNumber evidence="7">4.2.2.29</ecNumber>
    </recommendedName>
    <alternativeName>
        <fullName evidence="7">Peptidoglycan lytic transglycosylase</fullName>
    </alternativeName>
    <alternativeName>
        <fullName evidence="7">Peptidoglycan polymerization terminase</fullName>
    </alternativeName>
</protein>
<dbReference type="Gene3D" id="3.30.1490.480">
    <property type="entry name" value="Endolytic murein transglycosylase"/>
    <property type="match status" value="2"/>
</dbReference>
<evidence type="ECO:0000256" key="3">
    <source>
        <dbReference type="ARBA" id="ARBA00022989"/>
    </source>
</evidence>
<evidence type="ECO:0000256" key="1">
    <source>
        <dbReference type="ARBA" id="ARBA00022475"/>
    </source>
</evidence>
<name>A0A2T5G5K8_9BACL</name>
<dbReference type="Pfam" id="PF02618">
    <property type="entry name" value="YceG"/>
    <property type="match status" value="1"/>
</dbReference>
<dbReference type="Proteomes" id="UP000244016">
    <property type="component" value="Unassembled WGS sequence"/>
</dbReference>
<dbReference type="Gene3D" id="3.30.160.60">
    <property type="entry name" value="Classic Zinc Finger"/>
    <property type="match status" value="1"/>
</dbReference>
<evidence type="ECO:0000313" key="8">
    <source>
        <dbReference type="EMBL" id="PTQ51474.1"/>
    </source>
</evidence>
<dbReference type="AlphaFoldDB" id="A0A2T5G5K8"/>
<evidence type="ECO:0000313" key="9">
    <source>
        <dbReference type="Proteomes" id="UP000244016"/>
    </source>
</evidence>
<sequence length="362" mass="40478">MVRKGRRWVIGAALFFLVLVLAGLGGSYAWYRTSLAPPSGGGTPYPIVVEISPGMSSRDIADLLARAGVIRSATAFILYLRLEEPSGVLLAGRYRFETPLSVPEVVRMLREGRTYVETVTFTVPEGFTAEEIASLLEEKGLCTREEFLSEVSQGSFALPLLDDVPSPEERPGRKYRWEGYLFPDTYTVPKDAGAHEIAERMIRRFVEVFDPAWREELQRRGISLDEAVIVASLVEREAVVPEERPKIAGVIYNRLARKMPLQIDATVAYALGDPHRQQISYGDLEVDHPYNTYRVSGLPPGPIANPGRDALEAAVFPESHTYLYYVTKKDGSGEHYFAPTYEEHLANIRRSEENARRLSSAP</sequence>
<evidence type="ECO:0000256" key="4">
    <source>
        <dbReference type="ARBA" id="ARBA00023136"/>
    </source>
</evidence>
<gene>
    <name evidence="7" type="primary">mltG</name>
    <name evidence="8" type="ORF">BLITH_1551</name>
</gene>
<dbReference type="EC" id="4.2.2.29" evidence="7"/>
<comment type="catalytic activity">
    <reaction evidence="7">
        <text>a peptidoglycan chain = a peptidoglycan chain with N-acetyl-1,6-anhydromuramyl-[peptide] at the reducing end + a peptidoglycan chain with N-acetylglucosamine at the non-reducing end.</text>
        <dbReference type="EC" id="4.2.2.29"/>
    </reaction>
</comment>
<dbReference type="GO" id="GO:0005886">
    <property type="term" value="C:plasma membrane"/>
    <property type="evidence" value="ECO:0007669"/>
    <property type="project" value="UniProtKB-UniRule"/>
</dbReference>
<dbReference type="GO" id="GO:0009252">
    <property type="term" value="P:peptidoglycan biosynthetic process"/>
    <property type="evidence" value="ECO:0007669"/>
    <property type="project" value="UniProtKB-UniRule"/>
</dbReference>
<keyword evidence="3 7" id="KW-1133">Transmembrane helix</keyword>
<evidence type="ECO:0000256" key="5">
    <source>
        <dbReference type="ARBA" id="ARBA00023239"/>
    </source>
</evidence>
<keyword evidence="5 7" id="KW-0456">Lyase</keyword>
<dbReference type="PANTHER" id="PTHR30518">
    <property type="entry name" value="ENDOLYTIC MUREIN TRANSGLYCOSYLASE"/>
    <property type="match status" value="1"/>
</dbReference>
<keyword evidence="6 7" id="KW-0961">Cell wall biogenesis/degradation</keyword>
<proteinExistence type="inferred from homology"/>
<reference evidence="8 9" key="1">
    <citation type="submission" date="2017-08" db="EMBL/GenBank/DDBJ databases">
        <title>Burning lignite coal seam in the remote Altai Mountains harbors a hydrogen-driven thermophilic microbial community.</title>
        <authorList>
            <person name="Kadnikov V.V."/>
            <person name="Mardanov A.V."/>
            <person name="Ivasenko D."/>
            <person name="Beletsky A.V."/>
            <person name="Karnachuk O.V."/>
            <person name="Ravin N.V."/>
        </authorList>
    </citation>
    <scope>NUCLEOTIDE SEQUENCE [LARGE SCALE GENOMIC DNA]</scope>
    <source>
        <strain evidence="8">AL31</strain>
    </source>
</reference>
<evidence type="ECO:0000256" key="7">
    <source>
        <dbReference type="HAMAP-Rule" id="MF_02065"/>
    </source>
</evidence>
<evidence type="ECO:0000256" key="2">
    <source>
        <dbReference type="ARBA" id="ARBA00022692"/>
    </source>
</evidence>
<dbReference type="GO" id="GO:0008932">
    <property type="term" value="F:lytic endotransglycosylase activity"/>
    <property type="evidence" value="ECO:0007669"/>
    <property type="project" value="UniProtKB-UniRule"/>
</dbReference>
<evidence type="ECO:0000256" key="6">
    <source>
        <dbReference type="ARBA" id="ARBA00023316"/>
    </source>
</evidence>
<dbReference type="NCBIfam" id="TIGR00247">
    <property type="entry name" value="endolytic transglycosylase MltG"/>
    <property type="match status" value="1"/>
</dbReference>
<dbReference type="CDD" id="cd08010">
    <property type="entry name" value="MltG_like"/>
    <property type="match status" value="1"/>
</dbReference>